<dbReference type="EMBL" id="LUUL01000080">
    <property type="protein sequence ID" value="OAI25552.1"/>
    <property type="molecule type" value="Genomic_DNA"/>
</dbReference>
<name>A0AA91I5X5_9GAMM</name>
<accession>A0AA91I5X5</accession>
<proteinExistence type="predicted"/>
<organism evidence="1 2">
    <name type="scientific">Methylomonas koyamae</name>
    <dbReference type="NCBI Taxonomy" id="702114"/>
    <lineage>
        <taxon>Bacteria</taxon>
        <taxon>Pseudomonadati</taxon>
        <taxon>Pseudomonadota</taxon>
        <taxon>Gammaproteobacteria</taxon>
        <taxon>Methylococcales</taxon>
        <taxon>Methylococcaceae</taxon>
        <taxon>Methylomonas</taxon>
    </lineage>
</organism>
<sequence length="66" mass="6937">MRDVGCAMKRHLLSGAIFLAATALYLVGYSQASAAAAIAGGMCEAWFWLRMFDSSSGDGGPAHRGR</sequence>
<protein>
    <submittedName>
        <fullName evidence="1">Uncharacterized protein</fullName>
    </submittedName>
</protein>
<dbReference type="AlphaFoldDB" id="A0AA91I5X5"/>
<comment type="caution">
    <text evidence="1">The sequence shown here is derived from an EMBL/GenBank/DDBJ whole genome shotgun (WGS) entry which is preliminary data.</text>
</comment>
<reference evidence="1 2" key="1">
    <citation type="submission" date="2016-03" db="EMBL/GenBank/DDBJ databases">
        <authorList>
            <person name="Heylen K."/>
            <person name="De Vos P."/>
            <person name="Vekeman B."/>
        </authorList>
    </citation>
    <scope>NUCLEOTIDE SEQUENCE [LARGE SCALE GENOMIC DNA]</scope>
    <source>
        <strain evidence="1 2">R-49807</strain>
    </source>
</reference>
<gene>
    <name evidence="1" type="ORF">A1356_00900</name>
</gene>
<evidence type="ECO:0000313" key="1">
    <source>
        <dbReference type="EMBL" id="OAI25552.1"/>
    </source>
</evidence>
<keyword evidence="2" id="KW-1185">Reference proteome</keyword>
<evidence type="ECO:0000313" key="2">
    <source>
        <dbReference type="Proteomes" id="UP000077734"/>
    </source>
</evidence>
<dbReference type="Proteomes" id="UP000077734">
    <property type="component" value="Unassembled WGS sequence"/>
</dbReference>